<dbReference type="GO" id="GO:0006261">
    <property type="term" value="P:DNA-templated DNA replication"/>
    <property type="evidence" value="ECO:0007669"/>
    <property type="project" value="TreeGrafter"/>
</dbReference>
<dbReference type="CTD" id="20248684"/>
<dbReference type="RefSeq" id="XP_009052414.1">
    <property type="nucleotide sequence ID" value="XM_009054166.1"/>
</dbReference>
<gene>
    <name evidence="6" type="ORF">LOTGIDRAFT_231720</name>
</gene>
<dbReference type="GO" id="GO:0005634">
    <property type="term" value="C:nucleus"/>
    <property type="evidence" value="ECO:0007669"/>
    <property type="project" value="UniProtKB-SubCell"/>
</dbReference>
<dbReference type="PANTHER" id="PTHR13489">
    <property type="entry name" value="MINI-CHROMOSOME MAINTENANCE COMPLEX-BINDING PROTEIN"/>
    <property type="match status" value="1"/>
</dbReference>
<keyword evidence="7" id="KW-1185">Reference proteome</keyword>
<accession>V4AT78</accession>
<dbReference type="KEGG" id="lgi:LOTGIDRAFT_231720"/>
<reference evidence="6 7" key="1">
    <citation type="journal article" date="2013" name="Nature">
        <title>Insights into bilaterian evolution from three spiralian genomes.</title>
        <authorList>
            <person name="Simakov O."/>
            <person name="Marletaz F."/>
            <person name="Cho S.J."/>
            <person name="Edsinger-Gonzales E."/>
            <person name="Havlak P."/>
            <person name="Hellsten U."/>
            <person name="Kuo D.H."/>
            <person name="Larsson T."/>
            <person name="Lv J."/>
            <person name="Arendt D."/>
            <person name="Savage R."/>
            <person name="Osoegawa K."/>
            <person name="de Jong P."/>
            <person name="Grimwood J."/>
            <person name="Chapman J.A."/>
            <person name="Shapiro H."/>
            <person name="Aerts A."/>
            <person name="Otillar R.P."/>
            <person name="Terry A.Y."/>
            <person name="Boore J.L."/>
            <person name="Grigoriev I.V."/>
            <person name="Lindberg D.R."/>
            <person name="Seaver E.C."/>
            <person name="Weisblat D.A."/>
            <person name="Putnam N.H."/>
            <person name="Rokhsar D.S."/>
        </authorList>
    </citation>
    <scope>NUCLEOTIDE SEQUENCE [LARGE SCALE GENOMIC DNA]</scope>
</reference>
<protein>
    <recommendedName>
        <fullName evidence="3">Mini-chromosome maintenance complex-binding protein</fullName>
    </recommendedName>
</protein>
<organism evidence="6 7">
    <name type="scientific">Lottia gigantea</name>
    <name type="common">Giant owl limpet</name>
    <dbReference type="NCBI Taxonomy" id="225164"/>
    <lineage>
        <taxon>Eukaryota</taxon>
        <taxon>Metazoa</taxon>
        <taxon>Spiralia</taxon>
        <taxon>Lophotrochozoa</taxon>
        <taxon>Mollusca</taxon>
        <taxon>Gastropoda</taxon>
        <taxon>Patellogastropoda</taxon>
        <taxon>Lottioidea</taxon>
        <taxon>Lottiidae</taxon>
        <taxon>Lottia</taxon>
    </lineage>
</organism>
<evidence type="ECO:0000256" key="3">
    <source>
        <dbReference type="ARBA" id="ARBA00015405"/>
    </source>
</evidence>
<comment type="subcellular location">
    <subcellularLocation>
        <location evidence="1">Nucleus</location>
    </subcellularLocation>
</comment>
<dbReference type="GeneID" id="20248684"/>
<evidence type="ECO:0000256" key="1">
    <source>
        <dbReference type="ARBA" id="ARBA00004123"/>
    </source>
</evidence>
<evidence type="ECO:0000256" key="4">
    <source>
        <dbReference type="ARBA" id="ARBA00023242"/>
    </source>
</evidence>
<dbReference type="EMBL" id="KB201362">
    <property type="protein sequence ID" value="ESO96921.1"/>
    <property type="molecule type" value="Genomic_DNA"/>
</dbReference>
<dbReference type="PANTHER" id="PTHR13489:SF0">
    <property type="entry name" value="MINI-CHROMOSOME MAINTENANCE COMPLEX-BINDING PROTEIN"/>
    <property type="match status" value="1"/>
</dbReference>
<dbReference type="AlphaFoldDB" id="V4AT78"/>
<evidence type="ECO:0000256" key="2">
    <source>
        <dbReference type="ARBA" id="ARBA00007925"/>
    </source>
</evidence>
<dbReference type="HOGENOM" id="CLU_029811_0_0_1"/>
<dbReference type="STRING" id="225164.V4AT78"/>
<dbReference type="GO" id="GO:0003682">
    <property type="term" value="F:chromatin binding"/>
    <property type="evidence" value="ECO:0007669"/>
    <property type="project" value="TreeGrafter"/>
</dbReference>
<evidence type="ECO:0000256" key="5">
    <source>
        <dbReference type="SAM" id="MobiDB-lite"/>
    </source>
</evidence>
<dbReference type="OMA" id="EEHTEMI"/>
<evidence type="ECO:0000313" key="7">
    <source>
        <dbReference type="Proteomes" id="UP000030746"/>
    </source>
</evidence>
<proteinExistence type="inferred from homology"/>
<dbReference type="Pfam" id="PF09739">
    <property type="entry name" value="MCM_bind"/>
    <property type="match status" value="1"/>
</dbReference>
<dbReference type="OrthoDB" id="329666at2759"/>
<name>V4AT78_LOTGI</name>
<comment type="similarity">
    <text evidence="2">Belongs to the MCMBP family.</text>
</comment>
<dbReference type="InterPro" id="IPR019140">
    <property type="entry name" value="MCM_complex-bd"/>
</dbReference>
<keyword evidence="4" id="KW-0539">Nucleus</keyword>
<dbReference type="Proteomes" id="UP000030746">
    <property type="component" value="Unassembled WGS sequence"/>
</dbReference>
<feature type="region of interest" description="Disordered" evidence="5">
    <location>
        <begin position="149"/>
        <end position="192"/>
    </location>
</feature>
<sequence>MPGVEDWMNCPLTIIQHLFEQSNGGFSSDPVKEYFSKRLQSEEARSWVPSLNDVALHNLKPNTIVKYRCMIQDMFDPELYLGVYEISDLSSGEDKLVCGKYKDIAECSPQQVINTDSRRNQPMDRQTFYCVPIPGESDWVKLGHTKQNKYDKDTASTRSRLKRPLDDVDDEMGGEKHANINGDDANPMNGDSDNGPVNGSNGINGNQANPVNGNVRCKQPDLNHPLPGETGLTCLVKIYDEIDTFKVNDCVEFIGILSVDPAMAQFENSNSEESLVPEFETPEERQVHSPPPSLVPRLHVLLHTKLQHTNPLVLSDTKHIEFTIKLNQVKTEVSKIREELLSTLEHILLGDKLAAEFFLLHLISRVYGRADVMPLGKLTLNISGCPNSRYYGGLINRFISALVTKCHLLPLTINNMNSMKLIPKKDLKANRLESGILQLSDNTHLVIDETVLEAGQLNPQGVKNITALGNLITWQKVEYDFTFHSQQFQTNVNVLILSEGKSLLPSDFQIPLEKKASPEDIQKHFEELDSKLNEEWLNTLRTYITLTQLIDYTVSEDLQTIIQDDFVNSRKDSPKAMSIEDFHSLLNLLRLQAVSQCQTSPTPDMWNKVKAMEEERKSRLTSTANTTSATS</sequence>
<evidence type="ECO:0000313" key="6">
    <source>
        <dbReference type="EMBL" id="ESO96921.1"/>
    </source>
</evidence>